<name>A0A315RVQ0_BIFAN</name>
<gene>
    <name evidence="3" type="ORF">PG2011B_1087</name>
</gene>
<dbReference type="Gene3D" id="3.40.1350.10">
    <property type="match status" value="1"/>
</dbReference>
<dbReference type="AlphaFoldDB" id="A0A315RVQ0"/>
<dbReference type="NCBIfam" id="TIGR00252">
    <property type="entry name" value="YraN family protein"/>
    <property type="match status" value="1"/>
</dbReference>
<keyword evidence="3" id="KW-0540">Nuclease</keyword>
<dbReference type="HAMAP" id="MF_00048">
    <property type="entry name" value="UPF0102"/>
    <property type="match status" value="1"/>
</dbReference>
<reference evidence="3 4" key="1">
    <citation type="journal article" date="2019" name="Appl. Environ. Microbiol.">
        <title>Dissecting the evolutionary development of the Bifidobacterium animalis species through comparative genomics analyses.</title>
        <authorList>
            <person name="Lugli G.A."/>
            <person name="Mancino W."/>
            <person name="Milani C."/>
            <person name="Duranti S."/>
            <person name="Mancabelli L."/>
            <person name="Napoli S."/>
            <person name="Mangifesta M."/>
            <person name="Viappiani A."/>
            <person name="Anzalone R."/>
            <person name="Longhi G."/>
            <person name="van Sinderen D."/>
            <person name="Ventura M."/>
            <person name="Turroni F."/>
        </authorList>
    </citation>
    <scope>NUCLEOTIDE SEQUENCE [LARGE SCALE GENOMIC DNA]</scope>
    <source>
        <strain evidence="3 4">2011B</strain>
    </source>
</reference>
<dbReference type="SUPFAM" id="SSF52980">
    <property type="entry name" value="Restriction endonuclease-like"/>
    <property type="match status" value="1"/>
</dbReference>
<organism evidence="3 4">
    <name type="scientific">Bifidobacterium animalis subsp. lactis</name>
    <name type="common">Bifidobacterium lactis</name>
    <dbReference type="NCBI Taxonomy" id="302911"/>
    <lineage>
        <taxon>Bacteria</taxon>
        <taxon>Bacillati</taxon>
        <taxon>Actinomycetota</taxon>
        <taxon>Actinomycetes</taxon>
        <taxon>Bifidobacteriales</taxon>
        <taxon>Bifidobacteriaceae</taxon>
        <taxon>Bifidobacterium</taxon>
    </lineage>
</organism>
<evidence type="ECO:0000256" key="1">
    <source>
        <dbReference type="ARBA" id="ARBA00006738"/>
    </source>
</evidence>
<protein>
    <recommendedName>
        <fullName evidence="2">UPF0102 protein PG2011B_1087</fullName>
    </recommendedName>
</protein>
<sequence length="158" mass="17631">MDITSQHNSTSPTLATIPTQTVVDADTFEQCKAMLLAPDLTAKQIGSLGERLCRAWLIEHHWHVLACNWHCRFGEIDIIALTSHSTIVFVEVKTRRSTSCGIPEEAVHAAKQMRVRRAAICWLGEHGSTIRHIGVRFDVIAVTVTPTDVFIHHVPEAF</sequence>
<evidence type="ECO:0000313" key="4">
    <source>
        <dbReference type="Proteomes" id="UP000293613"/>
    </source>
</evidence>
<dbReference type="Proteomes" id="UP000293613">
    <property type="component" value="Unassembled WGS sequence"/>
</dbReference>
<dbReference type="GeneID" id="29695544"/>
<dbReference type="EMBL" id="RSCO01000028">
    <property type="protein sequence ID" value="RYM94372.1"/>
    <property type="molecule type" value="Genomic_DNA"/>
</dbReference>
<evidence type="ECO:0000313" key="3">
    <source>
        <dbReference type="EMBL" id="RYM94372.1"/>
    </source>
</evidence>
<dbReference type="NCBIfam" id="NF011274">
    <property type="entry name" value="PRK14681.1"/>
    <property type="match status" value="1"/>
</dbReference>
<dbReference type="PANTHER" id="PTHR34039">
    <property type="entry name" value="UPF0102 PROTEIN YRAN"/>
    <property type="match status" value="1"/>
</dbReference>
<dbReference type="PANTHER" id="PTHR34039:SF1">
    <property type="entry name" value="UPF0102 PROTEIN YRAN"/>
    <property type="match status" value="1"/>
</dbReference>
<keyword evidence="3" id="KW-0378">Hydrolase</keyword>
<dbReference type="GO" id="GO:0003676">
    <property type="term" value="F:nucleic acid binding"/>
    <property type="evidence" value="ECO:0007669"/>
    <property type="project" value="InterPro"/>
</dbReference>
<evidence type="ECO:0000256" key="2">
    <source>
        <dbReference type="HAMAP-Rule" id="MF_00048"/>
    </source>
</evidence>
<dbReference type="Pfam" id="PF02021">
    <property type="entry name" value="UPF0102"/>
    <property type="match status" value="1"/>
</dbReference>
<dbReference type="RefSeq" id="WP_004217654.1">
    <property type="nucleotide sequence ID" value="NZ_CAKMAC010000007.1"/>
</dbReference>
<keyword evidence="3" id="KW-0255">Endonuclease</keyword>
<dbReference type="CDD" id="cd20736">
    <property type="entry name" value="PoNe_Nuclease"/>
    <property type="match status" value="1"/>
</dbReference>
<dbReference type="GO" id="GO:0004519">
    <property type="term" value="F:endonuclease activity"/>
    <property type="evidence" value="ECO:0007669"/>
    <property type="project" value="UniProtKB-KW"/>
</dbReference>
<dbReference type="InterPro" id="IPR011856">
    <property type="entry name" value="tRNA_endonuc-like_dom_sf"/>
</dbReference>
<dbReference type="NCBIfam" id="NF009154">
    <property type="entry name" value="PRK12497.3-3"/>
    <property type="match status" value="1"/>
</dbReference>
<comment type="similarity">
    <text evidence="1 2">Belongs to the UPF0102 family.</text>
</comment>
<comment type="caution">
    <text evidence="3">The sequence shown here is derived from an EMBL/GenBank/DDBJ whole genome shotgun (WGS) entry which is preliminary data.</text>
</comment>
<dbReference type="OMA" id="TVLERNW"/>
<dbReference type="InterPro" id="IPR003509">
    <property type="entry name" value="UPF0102_YraN-like"/>
</dbReference>
<dbReference type="NCBIfam" id="NF009150">
    <property type="entry name" value="PRK12497.1-3"/>
    <property type="match status" value="1"/>
</dbReference>
<accession>A0A315RVQ0</accession>
<dbReference type="InterPro" id="IPR011335">
    <property type="entry name" value="Restrct_endonuc-II-like"/>
</dbReference>
<proteinExistence type="inferred from homology"/>